<reference evidence="2 4" key="2">
    <citation type="submission" date="2018-11" db="EMBL/GenBank/DDBJ databases">
        <authorList>
            <consortium name="Pathogen Informatics"/>
        </authorList>
    </citation>
    <scope>NUCLEOTIDE SEQUENCE [LARGE SCALE GENOMIC DNA]</scope>
</reference>
<dbReference type="OrthoDB" id="10555104at2759"/>
<proteinExistence type="predicted"/>
<dbReference type="Proteomes" id="UP000274756">
    <property type="component" value="Unassembled WGS sequence"/>
</dbReference>
<dbReference type="Proteomes" id="UP000038040">
    <property type="component" value="Unplaced"/>
</dbReference>
<dbReference type="WBParaSite" id="DME_0000923201-mRNA-1">
    <property type="protein sequence ID" value="DME_0000923201-mRNA-1"/>
    <property type="gene ID" value="DME_0000923201"/>
</dbReference>
<dbReference type="AlphaFoldDB" id="A0A0N4UMX8"/>
<evidence type="ECO:0000313" key="2">
    <source>
        <dbReference type="EMBL" id="VDN52996.1"/>
    </source>
</evidence>
<feature type="region of interest" description="Disordered" evidence="1">
    <location>
        <begin position="44"/>
        <end position="99"/>
    </location>
</feature>
<protein>
    <submittedName>
        <fullName evidence="5">ULP_PROTEASE domain-containing protein</fullName>
    </submittedName>
</protein>
<evidence type="ECO:0000256" key="1">
    <source>
        <dbReference type="SAM" id="MobiDB-lite"/>
    </source>
</evidence>
<organism evidence="3 5">
    <name type="scientific">Dracunculus medinensis</name>
    <name type="common">Guinea worm</name>
    <dbReference type="NCBI Taxonomy" id="318479"/>
    <lineage>
        <taxon>Eukaryota</taxon>
        <taxon>Metazoa</taxon>
        <taxon>Ecdysozoa</taxon>
        <taxon>Nematoda</taxon>
        <taxon>Chromadorea</taxon>
        <taxon>Rhabditida</taxon>
        <taxon>Spirurina</taxon>
        <taxon>Dracunculoidea</taxon>
        <taxon>Dracunculidae</taxon>
        <taxon>Dracunculus</taxon>
    </lineage>
</organism>
<evidence type="ECO:0000313" key="4">
    <source>
        <dbReference type="Proteomes" id="UP000274756"/>
    </source>
</evidence>
<dbReference type="EMBL" id="UYYG01000093">
    <property type="protein sequence ID" value="VDN52996.1"/>
    <property type="molecule type" value="Genomic_DNA"/>
</dbReference>
<evidence type="ECO:0000313" key="5">
    <source>
        <dbReference type="WBParaSite" id="DME_0000923201-mRNA-1"/>
    </source>
</evidence>
<keyword evidence="4" id="KW-1185">Reference proteome</keyword>
<reference evidence="5" key="1">
    <citation type="submission" date="2017-02" db="UniProtKB">
        <authorList>
            <consortium name="WormBaseParasite"/>
        </authorList>
    </citation>
    <scope>IDENTIFICATION</scope>
</reference>
<accession>A0A0N4UMX8</accession>
<name>A0A0N4UMX8_DRAME</name>
<sequence>MSRGEENEKSLTLRRTKRTKKVINVINESLKTVKRQRKKQIKLAIIEKSENGKQIRAKRRRAGGISQPSTSEYSPQNSIKNDEHNEEEENQPKNGDIIDKEVVNINAVVDVVGCTDNDTDHMETNDVVRYVEMDSKEKSTAKSKDKKLNDIPELRDSDIQVLVNENAPPSEKLIENDNNEWGNDRFHFLSVKKNSAVKASVNDEGPSVDPEITCHGLYCNEPEVEMNHVYCSEPDIASNQMGTVQHFHNDTYVTSNFEMLDLFTTPTQYRTAQLITKDKTLYVNPYTLVEHSEILASIVDKSGPECKIQLDFIEFDDLQTALRMFCRSPITGARETLGHRNETAYKSRLEKLKRCVVFIGSLQKIIDSKDMNDVTTDVDLLKTPRMKSIYDYYTPSTYRTFKIATSDVRTIFVNIGMLREYSKLLTATVRGSSKTQYFMPQFTSVEFITAMNVMFRKARNGRFHAITIDNLETLYKCSGIFECLLPMCNSFSENYCVEAMMDSDWSCLRKLLLIQAKRRAAGAENRPLLFNLIGKIASFMSESMNILKKIQSSGIADIPMGIGNALMVSVVEKRHRIAAEEGLELIM</sequence>
<evidence type="ECO:0000313" key="3">
    <source>
        <dbReference type="Proteomes" id="UP000038040"/>
    </source>
</evidence>
<feature type="compositionally biased region" description="Polar residues" evidence="1">
    <location>
        <begin position="66"/>
        <end position="79"/>
    </location>
</feature>
<gene>
    <name evidence="2" type="ORF">DME_LOCUS2969</name>
</gene>